<dbReference type="OrthoDB" id="5382929at2"/>
<dbReference type="Proteomes" id="UP000268313">
    <property type="component" value="Unassembled WGS sequence"/>
</dbReference>
<dbReference type="PROSITE" id="PS51257">
    <property type="entry name" value="PROKAR_LIPOPROTEIN"/>
    <property type="match status" value="1"/>
</dbReference>
<dbReference type="InterPro" id="IPR027385">
    <property type="entry name" value="Beta-barrel_OMP"/>
</dbReference>
<comment type="caution">
    <text evidence="4">The sequence shown here is derived from an EMBL/GenBank/DDBJ whole genome shotgun (WGS) entry which is preliminary data.</text>
</comment>
<keyword evidence="5" id="KW-1185">Reference proteome</keyword>
<dbReference type="RefSeq" id="WP_120604050.1">
    <property type="nucleotide sequence ID" value="NZ_JABFJX010000253.1"/>
</dbReference>
<keyword evidence="1 2" id="KW-0732">Signal</keyword>
<feature type="domain" description="Outer membrane protein beta-barrel" evidence="3">
    <location>
        <begin position="9"/>
        <end position="136"/>
    </location>
</feature>
<feature type="signal peptide" evidence="2">
    <location>
        <begin position="1"/>
        <end position="23"/>
    </location>
</feature>
<evidence type="ECO:0000259" key="3">
    <source>
        <dbReference type="Pfam" id="PF13505"/>
    </source>
</evidence>
<proteinExistence type="predicted"/>
<dbReference type="SUPFAM" id="SSF56925">
    <property type="entry name" value="OMPA-like"/>
    <property type="match status" value="1"/>
</dbReference>
<dbReference type="EMBL" id="RAWE01000066">
    <property type="protein sequence ID" value="RKH01721.1"/>
    <property type="molecule type" value="Genomic_DNA"/>
</dbReference>
<accession>A0A3A8KBY6</accession>
<gene>
    <name evidence="4" type="ORF">D7X32_19395</name>
</gene>
<name>A0A3A8KBY6_9BACT</name>
<evidence type="ECO:0000313" key="4">
    <source>
        <dbReference type="EMBL" id="RKH01721.1"/>
    </source>
</evidence>
<organism evidence="4 5">
    <name type="scientific">Corallococcus carmarthensis</name>
    <dbReference type="NCBI Taxonomy" id="2316728"/>
    <lineage>
        <taxon>Bacteria</taxon>
        <taxon>Pseudomonadati</taxon>
        <taxon>Myxococcota</taxon>
        <taxon>Myxococcia</taxon>
        <taxon>Myxococcales</taxon>
        <taxon>Cystobacterineae</taxon>
        <taxon>Myxococcaceae</taxon>
        <taxon>Corallococcus</taxon>
    </lineage>
</organism>
<protein>
    <recommendedName>
        <fullName evidence="3">Outer membrane protein beta-barrel domain-containing protein</fullName>
    </recommendedName>
</protein>
<evidence type="ECO:0000313" key="5">
    <source>
        <dbReference type="Proteomes" id="UP000268313"/>
    </source>
</evidence>
<evidence type="ECO:0000256" key="2">
    <source>
        <dbReference type="SAM" id="SignalP"/>
    </source>
</evidence>
<feature type="chain" id="PRO_5017215479" description="Outer membrane protein beta-barrel domain-containing protein" evidence="2">
    <location>
        <begin position="24"/>
        <end position="217"/>
    </location>
</feature>
<evidence type="ECO:0000256" key="1">
    <source>
        <dbReference type="ARBA" id="ARBA00022729"/>
    </source>
</evidence>
<dbReference type="AlphaFoldDB" id="A0A3A8KBY6"/>
<sequence length="217" mass="23275">MTARHFIASLVLTSCLSALPAAAQEPSNAGLALGVRGAFGIPAGNSLDDTSMVNTFGRTVAPQVDLSYFFTRQLSLGAYFQYGFASGPDDDCADGVDCKSKVMRFGIDLDYHFRPDGFVSPWVGVGVGYEIGTAETGEGATRIWGKLQGYDLGHAHFGVDLQLTRSIAVGPYISASVGQYSEISASVGSVRVDRDLTDDEKQLHVWIQPGVRVQFRL</sequence>
<reference evidence="5" key="1">
    <citation type="submission" date="2018-09" db="EMBL/GenBank/DDBJ databases">
        <authorList>
            <person name="Livingstone P.G."/>
            <person name="Whitworth D.E."/>
        </authorList>
    </citation>
    <scope>NUCLEOTIDE SEQUENCE [LARGE SCALE GENOMIC DNA]</scope>
    <source>
        <strain evidence="5">CA043D</strain>
    </source>
</reference>
<dbReference type="InterPro" id="IPR011250">
    <property type="entry name" value="OMP/PagP_B-barrel"/>
</dbReference>
<dbReference type="Pfam" id="PF13505">
    <property type="entry name" value="OMP_b-brl"/>
    <property type="match status" value="1"/>
</dbReference>
<dbReference type="Gene3D" id="2.40.160.20">
    <property type="match status" value="1"/>
</dbReference>